<evidence type="ECO:0000259" key="5">
    <source>
        <dbReference type="Pfam" id="PF01466"/>
    </source>
</evidence>
<dbReference type="PANTHER" id="PTHR11165">
    <property type="entry name" value="SKP1"/>
    <property type="match status" value="1"/>
</dbReference>
<name>A0AAE9EGH3_CAEBR</name>
<keyword evidence="2 3" id="KW-0833">Ubl conjugation pathway</keyword>
<dbReference type="AlphaFoldDB" id="A0AAE9EGH3"/>
<reference evidence="6 7" key="1">
    <citation type="submission" date="2022-04" db="EMBL/GenBank/DDBJ databases">
        <title>Chromosome-level reference genomes for two strains of Caenorhabditis briggsae: an improved platform for comparative genomics.</title>
        <authorList>
            <person name="Stevens L."/>
            <person name="Andersen E."/>
        </authorList>
    </citation>
    <scope>NUCLEOTIDE SEQUENCE [LARGE SCALE GENOMIC DNA]</scope>
    <source>
        <strain evidence="6">VX34</strain>
        <tissue evidence="6">Whole-organism</tissue>
    </source>
</reference>
<proteinExistence type="inferred from homology"/>
<gene>
    <name evidence="6" type="ORF">L5515_003193</name>
</gene>
<dbReference type="Proteomes" id="UP000829354">
    <property type="component" value="Chromosome III"/>
</dbReference>
<organism evidence="6 7">
    <name type="scientific">Caenorhabditis briggsae</name>
    <dbReference type="NCBI Taxonomy" id="6238"/>
    <lineage>
        <taxon>Eukaryota</taxon>
        <taxon>Metazoa</taxon>
        <taxon>Ecdysozoa</taxon>
        <taxon>Nematoda</taxon>
        <taxon>Chromadorea</taxon>
        <taxon>Rhabditida</taxon>
        <taxon>Rhabditina</taxon>
        <taxon>Rhabditomorpha</taxon>
        <taxon>Rhabditoidea</taxon>
        <taxon>Rhabditidae</taxon>
        <taxon>Peloderinae</taxon>
        <taxon>Caenorhabditis</taxon>
    </lineage>
</organism>
<comment type="similarity">
    <text evidence="1 3">Belongs to the SKP1 family.</text>
</comment>
<dbReference type="Gene3D" id="3.30.710.10">
    <property type="entry name" value="Potassium Channel Kv1.1, Chain A"/>
    <property type="match status" value="1"/>
</dbReference>
<evidence type="ECO:0000313" key="7">
    <source>
        <dbReference type="Proteomes" id="UP000829354"/>
    </source>
</evidence>
<dbReference type="Pfam" id="PF01466">
    <property type="entry name" value="Skp1"/>
    <property type="match status" value="1"/>
</dbReference>
<evidence type="ECO:0000256" key="4">
    <source>
        <dbReference type="SAM" id="MobiDB-lite"/>
    </source>
</evidence>
<sequence>MADAPAPPPEPTLFYTLESADYKLVKMSDLAVKQAATLNNLVTGLGLDAEKAAKSSIPINNIDGATLEKKTSRDRCRDERTFQNGMEFLKALKDEDLEKLVLAANYLEAKKLLRYCCKKMAMMAQGKAPLELRILFEISTDEEDEHAEMELKERLQREAKKKAEERQRT</sequence>
<feature type="region of interest" description="Disordered" evidence="4">
    <location>
        <begin position="147"/>
        <end position="169"/>
    </location>
</feature>
<keyword evidence="7" id="KW-1185">Reference proteome</keyword>
<evidence type="ECO:0000256" key="3">
    <source>
        <dbReference type="PIRNR" id="PIRNR028729"/>
    </source>
</evidence>
<dbReference type="InterPro" id="IPR016072">
    <property type="entry name" value="Skp1_comp_dimer"/>
</dbReference>
<comment type="pathway">
    <text evidence="3">Protein modification; protein ubiquitination.</text>
</comment>
<evidence type="ECO:0000256" key="2">
    <source>
        <dbReference type="ARBA" id="ARBA00022786"/>
    </source>
</evidence>
<dbReference type="InterPro" id="IPR036296">
    <property type="entry name" value="SKP1-like_dim_sf"/>
</dbReference>
<dbReference type="SMART" id="SM00512">
    <property type="entry name" value="Skp1"/>
    <property type="match status" value="1"/>
</dbReference>
<dbReference type="PIRSF" id="PIRSF028729">
    <property type="entry name" value="E3_ubiquit_lig_SCF_Skp"/>
    <property type="match status" value="1"/>
</dbReference>
<feature type="compositionally biased region" description="Basic and acidic residues" evidence="4">
    <location>
        <begin position="148"/>
        <end position="169"/>
    </location>
</feature>
<dbReference type="InterPro" id="IPR016897">
    <property type="entry name" value="SKP1"/>
</dbReference>
<dbReference type="SUPFAM" id="SSF54695">
    <property type="entry name" value="POZ domain"/>
    <property type="match status" value="1"/>
</dbReference>
<dbReference type="InterPro" id="IPR001232">
    <property type="entry name" value="SKP1-like"/>
</dbReference>
<dbReference type="EMBL" id="CP092622">
    <property type="protein sequence ID" value="UMM21575.1"/>
    <property type="molecule type" value="Genomic_DNA"/>
</dbReference>
<dbReference type="InterPro" id="IPR011333">
    <property type="entry name" value="SKP1/BTB/POZ_sf"/>
</dbReference>
<protein>
    <recommendedName>
        <fullName evidence="3">Skp1-related protein</fullName>
    </recommendedName>
</protein>
<feature type="domain" description="SKP1 component dimerisation" evidence="5">
    <location>
        <begin position="110"/>
        <end position="153"/>
    </location>
</feature>
<comment type="function">
    <text evidence="3">Probable essential component of SCF (SKP1-CUL1-F-box protein) E3 ubiquitin-protein ligase complexes, which mediate the ubiquitination and subsequent proteasomal degradation of target proteins. Regulates cell proliferation during embryonic and larval development.</text>
</comment>
<dbReference type="GO" id="GO:0006511">
    <property type="term" value="P:ubiquitin-dependent protein catabolic process"/>
    <property type="evidence" value="ECO:0007669"/>
    <property type="project" value="InterPro"/>
</dbReference>
<accession>A0AAE9EGH3</accession>
<evidence type="ECO:0000256" key="1">
    <source>
        <dbReference type="ARBA" id="ARBA00009993"/>
    </source>
</evidence>
<evidence type="ECO:0000313" key="6">
    <source>
        <dbReference type="EMBL" id="UMM21575.1"/>
    </source>
</evidence>
<dbReference type="SUPFAM" id="SSF81382">
    <property type="entry name" value="Skp1 dimerisation domain-like"/>
    <property type="match status" value="1"/>
</dbReference>